<feature type="region of interest" description="Disordered" evidence="1">
    <location>
        <begin position="1"/>
        <end position="36"/>
    </location>
</feature>
<sequence>MNTTPAGNEPHRPGGPLAPTAPGNTPHTDQTTPRKLSRGQIAVLAAATVIMAAVGAAGAVGTYANANAILHRSETALGVVAAGEGATLVAALVMIGVTMLGQAAPRVARAALWLLPMAASLMGLAIAPTIREAVIYALTPLAMTAAAEGISFLARRIVVHRTGTDTEAQRRNAETMRQIAFHAAQAERHPTKEIREASALKAWKLMKEIGEGDAQLGSGLITVQRDRLTEGADIALMAMLTGTSEPTRAQTVSRALEPAEPQAEPTDHTLILTPQHTAAHQPAMSPALPTTRPIIQAGDQDIRRDPVLSPSEPTFAKAAETAPETDSGETTEPEPGADEKDQQIAELAHRLRTGERLTKTTAAQILGVSQATAGRRLKDARTLIGDGTGQYL</sequence>
<keyword evidence="2" id="KW-1133">Transmembrane helix</keyword>
<feature type="compositionally biased region" description="Polar residues" evidence="1">
    <location>
        <begin position="22"/>
        <end position="34"/>
    </location>
</feature>
<proteinExistence type="predicted"/>
<dbReference type="Proteomes" id="UP001165269">
    <property type="component" value="Unassembled WGS sequence"/>
</dbReference>
<feature type="region of interest" description="Disordered" evidence="1">
    <location>
        <begin position="304"/>
        <end position="341"/>
    </location>
</feature>
<comment type="caution">
    <text evidence="3">The sequence shown here is derived from an EMBL/GenBank/DDBJ whole genome shotgun (WGS) entry which is preliminary data.</text>
</comment>
<keyword evidence="4" id="KW-1185">Reference proteome</keyword>
<keyword evidence="2" id="KW-0472">Membrane</keyword>
<evidence type="ECO:0008006" key="5">
    <source>
        <dbReference type="Google" id="ProtNLM"/>
    </source>
</evidence>
<gene>
    <name evidence="3" type="ORF">MQP27_49425</name>
</gene>
<feature type="compositionally biased region" description="Acidic residues" evidence="1">
    <location>
        <begin position="326"/>
        <end position="336"/>
    </location>
</feature>
<feature type="transmembrane region" description="Helical" evidence="2">
    <location>
        <begin position="41"/>
        <end position="64"/>
    </location>
</feature>
<reference evidence="3" key="1">
    <citation type="submission" date="2022-03" db="EMBL/GenBank/DDBJ databases">
        <title>Streptomyces 7R015 and 7R016 isolated from Barleria lupulina in Thailand.</title>
        <authorList>
            <person name="Kanchanasin P."/>
            <person name="Phongsopitanun W."/>
            <person name="Tanasupawat S."/>
        </authorList>
    </citation>
    <scope>NUCLEOTIDE SEQUENCE</scope>
    <source>
        <strain evidence="3">7R015</strain>
    </source>
</reference>
<evidence type="ECO:0000256" key="2">
    <source>
        <dbReference type="SAM" id="Phobius"/>
    </source>
</evidence>
<keyword evidence="2" id="KW-0812">Transmembrane</keyword>
<evidence type="ECO:0000313" key="4">
    <source>
        <dbReference type="Proteomes" id="UP001165269"/>
    </source>
</evidence>
<organism evidence="3 4">
    <name type="scientific">Streptomyces cylindrosporus</name>
    <dbReference type="NCBI Taxonomy" id="2927583"/>
    <lineage>
        <taxon>Bacteria</taxon>
        <taxon>Bacillati</taxon>
        <taxon>Actinomycetota</taxon>
        <taxon>Actinomycetes</taxon>
        <taxon>Kitasatosporales</taxon>
        <taxon>Streptomycetaceae</taxon>
        <taxon>Streptomyces</taxon>
    </lineage>
</organism>
<name>A0ABS9YPB7_9ACTN</name>
<feature type="transmembrane region" description="Helical" evidence="2">
    <location>
        <begin position="110"/>
        <end position="127"/>
    </location>
</feature>
<protein>
    <recommendedName>
        <fullName evidence="5">DUF2637 domain-containing protein</fullName>
    </recommendedName>
</protein>
<dbReference type="RefSeq" id="WP_242778731.1">
    <property type="nucleotide sequence ID" value="NZ_JALDAY010000024.1"/>
</dbReference>
<feature type="transmembrane region" description="Helical" evidence="2">
    <location>
        <begin position="76"/>
        <end position="98"/>
    </location>
</feature>
<dbReference type="EMBL" id="JALDAY010000024">
    <property type="protein sequence ID" value="MCI3279113.1"/>
    <property type="molecule type" value="Genomic_DNA"/>
</dbReference>
<evidence type="ECO:0000313" key="3">
    <source>
        <dbReference type="EMBL" id="MCI3279113.1"/>
    </source>
</evidence>
<accession>A0ABS9YPB7</accession>
<evidence type="ECO:0000256" key="1">
    <source>
        <dbReference type="SAM" id="MobiDB-lite"/>
    </source>
</evidence>